<gene>
    <name evidence="1" type="ORF">BSAL_10615</name>
</gene>
<evidence type="ECO:0000313" key="1">
    <source>
        <dbReference type="EMBL" id="CUI14673.1"/>
    </source>
</evidence>
<accession>A0A0S4KP44</accession>
<dbReference type="Proteomes" id="UP000051952">
    <property type="component" value="Unassembled WGS sequence"/>
</dbReference>
<keyword evidence="2" id="KW-1185">Reference proteome</keyword>
<dbReference type="AlphaFoldDB" id="A0A0S4KP44"/>
<dbReference type="VEuPathDB" id="TriTrypDB:BSAL_10615"/>
<protein>
    <submittedName>
        <fullName evidence="1">Uncharacterized protein</fullName>
    </submittedName>
</protein>
<proteinExistence type="predicted"/>
<organism evidence="1 2">
    <name type="scientific">Bodo saltans</name>
    <name type="common">Flagellated protozoan</name>
    <dbReference type="NCBI Taxonomy" id="75058"/>
    <lineage>
        <taxon>Eukaryota</taxon>
        <taxon>Discoba</taxon>
        <taxon>Euglenozoa</taxon>
        <taxon>Kinetoplastea</taxon>
        <taxon>Metakinetoplastina</taxon>
        <taxon>Eubodonida</taxon>
        <taxon>Bodonidae</taxon>
        <taxon>Bodo</taxon>
    </lineage>
</organism>
<name>A0A0S4KP44_BODSA</name>
<evidence type="ECO:0000313" key="2">
    <source>
        <dbReference type="Proteomes" id="UP000051952"/>
    </source>
</evidence>
<sequence length="963" mass="99008">MLSRCRKSGDATVVLPRHRQRPKSETSCCFPRSAQSLVVVVLFVVFAHFCCVEQQQPTTFFVSGAQIGCWPCCPYDCNCYNCGWNGDWYDTCCYTCYSCECFTATATGSDYWSGCSNKVLYVNPSASGEIVNNYQVSLQYNGNNAVGRVDSGASVGNVYVYGTGTTTYASGNIGTFNGNGYTGTSVYVYNPATIGTLNGVGSGTISVAAGAGIGSATMSNANVYVNGYITNIYPSASNVYISNGGSSNFIQGYGSVWVTTGGYVNVVQVTASSTVTINGGTVSTLSLTGGSSVISVVNGGTVTNVVVGTSGNAITFSSGSFSSMTFTVPQNSGSTITMSGSTLGCILFQSTVANVPMIFTGSSFSRACHFIQFQNTVTSSNVIANSCAHNIPGYSAIFGSSTFNNFLLRWDTSQLTTTGSSNAFYLQAVGSSGTTISFTNCAGTQQMRTGGNAVLIPSGGSLISLLVVSSTISSSGDTFQCGSASTVTVSSLSSSFLAGSMNVYFTGSVTSLWTFAQNSVFTATAASNVYVAGNMASSSVTCFTSTFTAPSGYGVYVGAAMTSSSVTVTSSSAWTSGVNGITAGSANTVALIITQASYWTTSSSGFLVSGVGSNIGITVQTASTWTNGALGLTIVGAGSNVNVRVQANAGFYSVNQNVYITGGSTSVSITATSTGSTDVARITSRSNANFLCIGGPAINIGVYVTGAGALISSPTRNLYVIGSSASNVDMTVTSSATVTAGSNNWEFDAPLVGTSNEISISSQSFVQAETNNFLMLSTGSLWLTVTGSSILTAVSNNNLYVTGDCGMLRVAFTSSTITAAVNNIFVGGSILSDLTPNYVYMTTATMSAGSTGMMFSTTLGGQNIFTITASAATTWSVGGVGAIYLQGYAVSSTITLISSTISVSTSYVSPAVVQLRSGTAQTMTSQQITIASVPYTYTQTAGRSRWCMHSKDASHLCLYDSSR</sequence>
<dbReference type="EMBL" id="CYKH01001539">
    <property type="protein sequence ID" value="CUI14673.1"/>
    <property type="molecule type" value="Genomic_DNA"/>
</dbReference>
<reference evidence="2" key="1">
    <citation type="submission" date="2015-09" db="EMBL/GenBank/DDBJ databases">
        <authorList>
            <consortium name="Pathogen Informatics"/>
        </authorList>
    </citation>
    <scope>NUCLEOTIDE SEQUENCE [LARGE SCALE GENOMIC DNA]</scope>
    <source>
        <strain evidence="2">Lake Konstanz</strain>
    </source>
</reference>